<name>A0A2Z2KIY7_9BACL</name>
<reference evidence="1 2" key="1">
    <citation type="submission" date="2017-06" db="EMBL/GenBank/DDBJ databases">
        <title>Complete genome sequence of Paenibacillus donghaensis KCTC 13049T isolated from East Sea sediment, South Korea.</title>
        <authorList>
            <person name="Jung B.K."/>
            <person name="Hong S.-J."/>
            <person name="Shin J.-H."/>
        </authorList>
    </citation>
    <scope>NUCLEOTIDE SEQUENCE [LARGE SCALE GENOMIC DNA]</scope>
    <source>
        <strain evidence="1 2">KCTC 13049</strain>
    </source>
</reference>
<dbReference type="RefSeq" id="WP_087917215.1">
    <property type="nucleotide sequence ID" value="NZ_CP021780.1"/>
</dbReference>
<dbReference type="AlphaFoldDB" id="A0A2Z2KIY7"/>
<evidence type="ECO:0000313" key="2">
    <source>
        <dbReference type="Proteomes" id="UP000249890"/>
    </source>
</evidence>
<accession>A0A2Z2KIY7</accession>
<dbReference type="Proteomes" id="UP000249890">
    <property type="component" value="Chromosome"/>
</dbReference>
<protein>
    <submittedName>
        <fullName evidence="1">Uncharacterized protein</fullName>
    </submittedName>
</protein>
<dbReference type="EMBL" id="CP021780">
    <property type="protein sequence ID" value="ASA23220.1"/>
    <property type="molecule type" value="Genomic_DNA"/>
</dbReference>
<proteinExistence type="predicted"/>
<organism evidence="1 2">
    <name type="scientific">Paenibacillus donghaensis</name>
    <dbReference type="NCBI Taxonomy" id="414771"/>
    <lineage>
        <taxon>Bacteria</taxon>
        <taxon>Bacillati</taxon>
        <taxon>Bacillota</taxon>
        <taxon>Bacilli</taxon>
        <taxon>Bacillales</taxon>
        <taxon>Paenibacillaceae</taxon>
        <taxon>Paenibacillus</taxon>
    </lineage>
</organism>
<evidence type="ECO:0000313" key="1">
    <source>
        <dbReference type="EMBL" id="ASA23220.1"/>
    </source>
</evidence>
<dbReference type="KEGG" id="pdh:B9T62_21870"/>
<gene>
    <name evidence="1" type="ORF">B9T62_21870</name>
</gene>
<keyword evidence="2" id="KW-1185">Reference proteome</keyword>
<dbReference type="OrthoDB" id="2639206at2"/>
<sequence>MVEMEPQELRAKELYCRYLGHLPAMHRGGVLAEYQSYGVSEEQEQEWLQNIMNTCFGQLSIRDWEAVSSLADLSVSCTNNLIVEKTAAFAARNIASGDSVVRLMYAERLVEIIRLHKQLLPREQLFDACRTAVQVLEGVISQPLILDPGHELKQLVLRDKRALNLRAAASLETIKLLIN</sequence>